<sequence length="265" mass="31330">MIDFSYLKSIIIIIDIGMIIYSIVNLSFLWWLKIENTLVEISFQKTDFVLLNKSKVHPFFLAGIESVILIVKNSNKKLIYQKMPDFLFFIFFVILFRINGFNQSALEFTHLFLFIIWAFFGSLMLVLIFLRNMKINKLLKVSKKIIVNKQAPLFNLKISADPNEILYHSGAVANIENFNWSSSSITNDKNLIDSSTNYENYKINIEKLLLNRDILSYKLNGNKQQARYIHYLMVAYSDDEMQEFYNPLYEDNIKYFLELEQYYSN</sequence>
<protein>
    <submittedName>
        <fullName evidence="2">Uncharacterized protein</fullName>
    </submittedName>
</protein>
<dbReference type="RefSeq" id="WP_129725415.1">
    <property type="nucleotide sequence ID" value="NZ_LR215036.1"/>
</dbReference>
<keyword evidence="3" id="KW-1185">Reference proteome</keyword>
<keyword evidence="1" id="KW-0812">Transmembrane</keyword>
<name>A0A449B205_9BACT</name>
<feature type="transmembrane region" description="Helical" evidence="1">
    <location>
        <begin position="12"/>
        <end position="32"/>
    </location>
</feature>
<dbReference type="KEGG" id="mcit:NCTC10181_00455"/>
<evidence type="ECO:0000313" key="3">
    <source>
        <dbReference type="Proteomes" id="UP000290985"/>
    </source>
</evidence>
<dbReference type="AlphaFoldDB" id="A0A449B205"/>
<feature type="transmembrane region" description="Helical" evidence="1">
    <location>
        <begin position="86"/>
        <end position="105"/>
    </location>
</feature>
<evidence type="ECO:0000313" key="2">
    <source>
        <dbReference type="EMBL" id="VEU74601.1"/>
    </source>
</evidence>
<feature type="transmembrane region" description="Helical" evidence="1">
    <location>
        <begin position="111"/>
        <end position="130"/>
    </location>
</feature>
<dbReference type="Proteomes" id="UP000290985">
    <property type="component" value="Chromosome"/>
</dbReference>
<proteinExistence type="predicted"/>
<keyword evidence="1" id="KW-1133">Transmembrane helix</keyword>
<gene>
    <name evidence="2" type="ORF">NCTC10181_00455</name>
</gene>
<reference evidence="2 3" key="1">
    <citation type="submission" date="2019-01" db="EMBL/GenBank/DDBJ databases">
        <authorList>
            <consortium name="Pathogen Informatics"/>
        </authorList>
    </citation>
    <scope>NUCLEOTIDE SEQUENCE [LARGE SCALE GENOMIC DNA]</scope>
    <source>
        <strain evidence="2 3">NCTC10181</strain>
    </source>
</reference>
<organism evidence="2 3">
    <name type="scientific">Mycoplasmopsis citelli</name>
    <dbReference type="NCBI Taxonomy" id="171281"/>
    <lineage>
        <taxon>Bacteria</taxon>
        <taxon>Bacillati</taxon>
        <taxon>Mycoplasmatota</taxon>
        <taxon>Mycoplasmoidales</taxon>
        <taxon>Metamycoplasmataceae</taxon>
        <taxon>Mycoplasmopsis</taxon>
    </lineage>
</organism>
<accession>A0A449B205</accession>
<evidence type="ECO:0000256" key="1">
    <source>
        <dbReference type="SAM" id="Phobius"/>
    </source>
</evidence>
<keyword evidence="1" id="KW-0472">Membrane</keyword>
<dbReference type="EMBL" id="LR215036">
    <property type="protein sequence ID" value="VEU74601.1"/>
    <property type="molecule type" value="Genomic_DNA"/>
</dbReference>